<protein>
    <recommendedName>
        <fullName evidence="8">Ammonium transporter</fullName>
    </recommendedName>
</protein>
<keyword evidence="3 8" id="KW-0813">Transport</keyword>
<evidence type="ECO:0000256" key="1">
    <source>
        <dbReference type="ARBA" id="ARBA00004141"/>
    </source>
</evidence>
<feature type="transmembrane region" description="Helical" evidence="8">
    <location>
        <begin position="263"/>
        <end position="284"/>
    </location>
</feature>
<feature type="transmembrane region" description="Helical" evidence="8">
    <location>
        <begin position="186"/>
        <end position="210"/>
    </location>
</feature>
<sequence length="446" mass="48001">MKKIIYLLLLSLWGVTTTGFAADAVATPAQNIQEIRLSLDSVWVVMGGILVFFMQAGFALVESGSVRGKNTVNVLMKNYMDTCLGGLIFWLLGFGLMFGINPTGWFGTSHFAPNHLDDWHWNLLFFQMMFAATATTIASGAMAERIHFVAYVVSAAFVSGLIYPVFGSWAWGSLFEGEGWLKSLGFIDFAGSTVVHSIGGWVALAGIVVLGPRLGRFGRNGQSHYLAGHNVPLVALGGFILWLAWFGFNAASTINATVSIGRIALNTHLAACAAAVAYMFYALLRGKAILIRTTINASLGGLVAITAGCATMTPLFAIVTGLAAGLVVSVVPVLIEKLKLDDVVDAVTVHGFCGAWGTIAAGLFYEASPFNSQIISIQFLGVIAGFVWGFGVAFVVFKVLEKVLGSLRVSKQHEQRGLDYTEHAELSYPEFQRDVTFETDGMTKRH</sequence>
<evidence type="ECO:0000256" key="5">
    <source>
        <dbReference type="ARBA" id="ARBA00022989"/>
    </source>
</evidence>
<evidence type="ECO:0000313" key="11">
    <source>
        <dbReference type="EMBL" id="KAB1854598.1"/>
    </source>
</evidence>
<feature type="transmembrane region" description="Helical" evidence="8">
    <location>
        <begin position="347"/>
        <end position="365"/>
    </location>
</feature>
<evidence type="ECO:0000256" key="2">
    <source>
        <dbReference type="ARBA" id="ARBA00005887"/>
    </source>
</evidence>
<evidence type="ECO:0000256" key="6">
    <source>
        <dbReference type="ARBA" id="ARBA00023136"/>
    </source>
</evidence>
<feature type="chain" id="PRO_5024376979" description="Ammonium transporter" evidence="9">
    <location>
        <begin position="22"/>
        <end position="446"/>
    </location>
</feature>
<dbReference type="AlphaFoldDB" id="A0A5N4WDW4"/>
<feature type="transmembrane region" description="Helical" evidence="8">
    <location>
        <begin position="289"/>
        <end position="308"/>
    </location>
</feature>
<evidence type="ECO:0000259" key="10">
    <source>
        <dbReference type="Pfam" id="PF00909"/>
    </source>
</evidence>
<organism evidence="11 12">
    <name type="scientific">Acinetobacter tandoii</name>
    <dbReference type="NCBI Taxonomy" id="202954"/>
    <lineage>
        <taxon>Bacteria</taxon>
        <taxon>Pseudomonadati</taxon>
        <taxon>Pseudomonadota</taxon>
        <taxon>Gammaproteobacteria</taxon>
        <taxon>Moraxellales</taxon>
        <taxon>Moraxellaceae</taxon>
        <taxon>Acinetobacter</taxon>
    </lineage>
</organism>
<keyword evidence="6 8" id="KW-0472">Membrane</keyword>
<comment type="caution">
    <text evidence="11">The sequence shown here is derived from an EMBL/GenBank/DDBJ whole genome shotgun (WGS) entry which is preliminary data.</text>
</comment>
<dbReference type="InterPro" id="IPR024041">
    <property type="entry name" value="NH4_transpt_AmtB-like_dom"/>
</dbReference>
<comment type="similarity">
    <text evidence="2 8">Belongs to the ammonia transporter channel (TC 1.A.11.2) family.</text>
</comment>
<feature type="transmembrane region" description="Helical" evidence="8">
    <location>
        <begin position="120"/>
        <end position="141"/>
    </location>
</feature>
<dbReference type="PANTHER" id="PTHR11730:SF6">
    <property type="entry name" value="AMMONIUM TRANSPORTER"/>
    <property type="match status" value="1"/>
</dbReference>
<evidence type="ECO:0000313" key="12">
    <source>
        <dbReference type="Proteomes" id="UP000325788"/>
    </source>
</evidence>
<keyword evidence="7 8" id="KW-0924">Ammonia transport</keyword>
<feature type="transmembrane region" description="Helical" evidence="8">
    <location>
        <begin position="314"/>
        <end position="335"/>
    </location>
</feature>
<feature type="transmembrane region" description="Helical" evidence="8">
    <location>
        <begin position="42"/>
        <end position="61"/>
    </location>
</feature>
<reference evidence="11 12" key="1">
    <citation type="submission" date="2019-09" db="EMBL/GenBank/DDBJ databases">
        <title>Draft genome sequence of Acinetobacter tandoii W4-4-4 isolated from environmental water sample.</title>
        <authorList>
            <person name="Wee S.K."/>
            <person name="Yan B."/>
            <person name="Mustaffa S.B."/>
            <person name="Yap E.P.H."/>
        </authorList>
    </citation>
    <scope>NUCLEOTIDE SEQUENCE [LARGE SCALE GENOMIC DNA]</scope>
    <source>
        <strain evidence="11 12">W4-4-4</strain>
    </source>
</reference>
<feature type="transmembrane region" description="Helical" evidence="8">
    <location>
        <begin position="82"/>
        <end position="100"/>
    </location>
</feature>
<dbReference type="GO" id="GO:0005886">
    <property type="term" value="C:plasma membrane"/>
    <property type="evidence" value="ECO:0007669"/>
    <property type="project" value="UniProtKB-SubCell"/>
</dbReference>
<dbReference type="EMBL" id="VXLD01000006">
    <property type="protein sequence ID" value="KAB1854598.1"/>
    <property type="molecule type" value="Genomic_DNA"/>
</dbReference>
<name>A0A5N4WDW4_9GAMM</name>
<feature type="domain" description="Ammonium transporter AmtB-like" evidence="10">
    <location>
        <begin position="42"/>
        <end position="428"/>
    </location>
</feature>
<dbReference type="GO" id="GO:0097272">
    <property type="term" value="P:ammonium homeostasis"/>
    <property type="evidence" value="ECO:0007669"/>
    <property type="project" value="TreeGrafter"/>
</dbReference>
<feature type="transmembrane region" description="Helical" evidence="8">
    <location>
        <begin position="148"/>
        <end position="166"/>
    </location>
</feature>
<evidence type="ECO:0000256" key="3">
    <source>
        <dbReference type="ARBA" id="ARBA00022448"/>
    </source>
</evidence>
<dbReference type="InterPro" id="IPR029020">
    <property type="entry name" value="Ammonium/urea_transptr"/>
</dbReference>
<evidence type="ECO:0000256" key="8">
    <source>
        <dbReference type="RuleBase" id="RU362002"/>
    </source>
</evidence>
<dbReference type="Pfam" id="PF00909">
    <property type="entry name" value="Ammonium_transp"/>
    <property type="match status" value="1"/>
</dbReference>
<keyword evidence="5 8" id="KW-1133">Transmembrane helix</keyword>
<accession>A0A5N4WDW4</accession>
<keyword evidence="9" id="KW-0732">Signal</keyword>
<evidence type="ECO:0000256" key="9">
    <source>
        <dbReference type="SAM" id="SignalP"/>
    </source>
</evidence>
<dbReference type="PROSITE" id="PS01219">
    <property type="entry name" value="AMMONIUM_TRANSP"/>
    <property type="match status" value="1"/>
</dbReference>
<dbReference type="InterPro" id="IPR001905">
    <property type="entry name" value="Ammonium_transpt"/>
</dbReference>
<dbReference type="GO" id="GO:0008519">
    <property type="term" value="F:ammonium channel activity"/>
    <property type="evidence" value="ECO:0007669"/>
    <property type="project" value="InterPro"/>
</dbReference>
<dbReference type="Gene3D" id="1.10.3430.10">
    <property type="entry name" value="Ammonium transporter AmtB like domains"/>
    <property type="match status" value="1"/>
</dbReference>
<dbReference type="NCBIfam" id="TIGR00836">
    <property type="entry name" value="amt"/>
    <property type="match status" value="1"/>
</dbReference>
<feature type="signal peptide" evidence="9">
    <location>
        <begin position="1"/>
        <end position="21"/>
    </location>
</feature>
<feature type="transmembrane region" description="Helical" evidence="8">
    <location>
        <begin position="377"/>
        <end position="400"/>
    </location>
</feature>
<dbReference type="PANTHER" id="PTHR11730">
    <property type="entry name" value="AMMONIUM TRANSPORTER"/>
    <property type="match status" value="1"/>
</dbReference>
<feature type="transmembrane region" description="Helical" evidence="8">
    <location>
        <begin position="231"/>
        <end position="251"/>
    </location>
</feature>
<comment type="subcellular location">
    <subcellularLocation>
        <location evidence="8">Cell membrane</location>
        <topology evidence="8">Multi-pass membrane protein</topology>
    </subcellularLocation>
    <subcellularLocation>
        <location evidence="1">Membrane</location>
        <topology evidence="1">Multi-pass membrane protein</topology>
    </subcellularLocation>
</comment>
<gene>
    <name evidence="11" type="ORF">F4W09_10945</name>
</gene>
<proteinExistence type="inferred from homology"/>
<dbReference type="InterPro" id="IPR018047">
    <property type="entry name" value="Ammonium_transpt_CS"/>
</dbReference>
<evidence type="ECO:0000256" key="7">
    <source>
        <dbReference type="ARBA" id="ARBA00023177"/>
    </source>
</evidence>
<dbReference type="Proteomes" id="UP000325788">
    <property type="component" value="Unassembled WGS sequence"/>
</dbReference>
<keyword evidence="4 8" id="KW-0812">Transmembrane</keyword>
<dbReference type="RefSeq" id="WP_151504825.1">
    <property type="nucleotide sequence ID" value="NZ_VXLD01000006.1"/>
</dbReference>
<evidence type="ECO:0000256" key="4">
    <source>
        <dbReference type="ARBA" id="ARBA00022692"/>
    </source>
</evidence>
<dbReference type="SUPFAM" id="SSF111352">
    <property type="entry name" value="Ammonium transporter"/>
    <property type="match status" value="1"/>
</dbReference>